<evidence type="ECO:0000256" key="2">
    <source>
        <dbReference type="SAM" id="MobiDB-lite"/>
    </source>
</evidence>
<feature type="transmembrane region" description="Helical" evidence="3">
    <location>
        <begin position="168"/>
        <end position="190"/>
    </location>
</feature>
<feature type="transmembrane region" description="Helical" evidence="3">
    <location>
        <begin position="211"/>
        <end position="229"/>
    </location>
</feature>
<evidence type="ECO:0000256" key="3">
    <source>
        <dbReference type="SAM" id="Phobius"/>
    </source>
</evidence>
<feature type="transmembrane region" description="Helical" evidence="3">
    <location>
        <begin position="249"/>
        <end position="267"/>
    </location>
</feature>
<feature type="region of interest" description="Disordered" evidence="2">
    <location>
        <begin position="518"/>
        <end position="538"/>
    </location>
</feature>
<keyword evidence="4" id="KW-1185">Reference proteome</keyword>
<dbReference type="InterPro" id="IPR036259">
    <property type="entry name" value="MFS_trans_sf"/>
</dbReference>
<dbReference type="SUPFAM" id="SSF103473">
    <property type="entry name" value="MFS general substrate transporter"/>
    <property type="match status" value="1"/>
</dbReference>
<protein>
    <submittedName>
        <fullName evidence="5">Major facilitator superfamily domain-containing protein 12</fullName>
    </submittedName>
</protein>
<feature type="transmembrane region" description="Helical" evidence="3">
    <location>
        <begin position="471"/>
        <end position="494"/>
    </location>
</feature>
<dbReference type="Proteomes" id="UP000887569">
    <property type="component" value="Unplaced"/>
</dbReference>
<sequence>TRIIFTARDTKMSVCNVDSKDDSTQRVRDPPDAHTSSTRNLLDETMVEPIQERDISMLHMIGYGIGHFYNDLCASMWFTYLMIFFEKVLNFRSSLAGALMLIGQVTDAISTPCVGMASDGSLMPLFLLRFGRRISWHAIGTLCVSVSFAFIFNQCFACGSGTSEGWRVVWFVPFIMLFQFGWASVQISHLALIPELSGDKRCRSMMGSIRYSFTVMANLGVFCILAVFLNSGEQSGAISSNDLVHFRTAAFMVIGVGLFTSMIFYATTREPHSARRMSRLNSFSSEASGIMRMSWRNWLRHFQFYEIAILYMLSRLYINVSQVYFPFYITLGQNYAKGYVAILPIVSYTSSFIVSSMISAPSVAALLNRKALYLAGCLCGLGNCVWMLFELHSGFIYVVAALLGIAQAILLVTSLAITADLINKNTESGAFVYGVMSFLDKLANGFAYQGIQLLTPKCDINSTNGACALFYRNVMVFVPGGCLVLALLVIISLIPQKIGKRSGGRSHIQHYDEEDLSDSEIVENGDEGPSNSIGGRLI</sequence>
<feature type="transmembrane region" description="Helical" evidence="3">
    <location>
        <begin position="95"/>
        <end position="117"/>
    </location>
</feature>
<feature type="transmembrane region" description="Helical" evidence="3">
    <location>
        <begin position="371"/>
        <end position="389"/>
    </location>
</feature>
<feature type="transmembrane region" description="Helical" evidence="3">
    <location>
        <begin position="430"/>
        <end position="451"/>
    </location>
</feature>
<dbReference type="GO" id="GO:0005886">
    <property type="term" value="C:plasma membrane"/>
    <property type="evidence" value="ECO:0007669"/>
    <property type="project" value="TreeGrafter"/>
</dbReference>
<feature type="transmembrane region" description="Helical" evidence="3">
    <location>
        <begin position="60"/>
        <end position="83"/>
    </location>
</feature>
<comment type="similarity">
    <text evidence="1">Belongs to the major facilitator superfamily.</text>
</comment>
<dbReference type="Pfam" id="PF13347">
    <property type="entry name" value="MFS_2"/>
    <property type="match status" value="1"/>
</dbReference>
<feature type="transmembrane region" description="Helical" evidence="3">
    <location>
        <begin position="338"/>
        <end position="359"/>
    </location>
</feature>
<feature type="compositionally biased region" description="Polar residues" evidence="2">
    <location>
        <begin position="529"/>
        <end position="538"/>
    </location>
</feature>
<feature type="transmembrane region" description="Helical" evidence="3">
    <location>
        <begin position="138"/>
        <end position="162"/>
    </location>
</feature>
<dbReference type="FunFam" id="1.20.1250.20:FF:000431">
    <property type="entry name" value="Predicted protein"/>
    <property type="match status" value="1"/>
</dbReference>
<keyword evidence="3" id="KW-1133">Transmembrane helix</keyword>
<name>A0A915C9A7_PARUN</name>
<dbReference type="Gene3D" id="1.20.1250.20">
    <property type="entry name" value="MFS general substrate transporter like domains"/>
    <property type="match status" value="1"/>
</dbReference>
<keyword evidence="3" id="KW-0812">Transmembrane</keyword>
<dbReference type="CDD" id="cd17491">
    <property type="entry name" value="MFS_MFSD12"/>
    <property type="match status" value="1"/>
</dbReference>
<feature type="compositionally biased region" description="Basic and acidic residues" evidence="2">
    <location>
        <begin position="18"/>
        <end position="32"/>
    </location>
</feature>
<keyword evidence="3" id="KW-0472">Membrane</keyword>
<accession>A0A915C9A7</accession>
<feature type="region of interest" description="Disordered" evidence="2">
    <location>
        <begin position="18"/>
        <end position="39"/>
    </location>
</feature>
<dbReference type="PANTHER" id="PTHR11328">
    <property type="entry name" value="MAJOR FACILITATOR SUPERFAMILY DOMAIN-CONTAINING PROTEIN"/>
    <property type="match status" value="1"/>
</dbReference>
<dbReference type="PANTHER" id="PTHR11328:SF28">
    <property type="entry name" value="MAJOR FACILITATOR SUPERFAMILY DOMAIN-CONTAINING PROTEIN 12"/>
    <property type="match status" value="1"/>
</dbReference>
<evidence type="ECO:0000313" key="4">
    <source>
        <dbReference type="Proteomes" id="UP000887569"/>
    </source>
</evidence>
<dbReference type="InterPro" id="IPR039672">
    <property type="entry name" value="MFS_2"/>
</dbReference>
<dbReference type="GO" id="GO:0015293">
    <property type="term" value="F:symporter activity"/>
    <property type="evidence" value="ECO:0007669"/>
    <property type="project" value="InterPro"/>
</dbReference>
<dbReference type="AlphaFoldDB" id="A0A915C9A7"/>
<proteinExistence type="inferred from homology"/>
<evidence type="ECO:0000256" key="1">
    <source>
        <dbReference type="ARBA" id="ARBA00008335"/>
    </source>
</evidence>
<dbReference type="GO" id="GO:0008643">
    <property type="term" value="P:carbohydrate transport"/>
    <property type="evidence" value="ECO:0007669"/>
    <property type="project" value="InterPro"/>
</dbReference>
<organism evidence="4 5">
    <name type="scientific">Parascaris univalens</name>
    <name type="common">Nematode worm</name>
    <dbReference type="NCBI Taxonomy" id="6257"/>
    <lineage>
        <taxon>Eukaryota</taxon>
        <taxon>Metazoa</taxon>
        <taxon>Ecdysozoa</taxon>
        <taxon>Nematoda</taxon>
        <taxon>Chromadorea</taxon>
        <taxon>Rhabditida</taxon>
        <taxon>Spirurina</taxon>
        <taxon>Ascaridomorpha</taxon>
        <taxon>Ascaridoidea</taxon>
        <taxon>Ascarididae</taxon>
        <taxon>Parascaris</taxon>
    </lineage>
</organism>
<dbReference type="WBParaSite" id="PgR100X_g003_t01">
    <property type="protein sequence ID" value="PgR100X_g003_t01"/>
    <property type="gene ID" value="PgR100X_g003"/>
</dbReference>
<reference evidence="5" key="1">
    <citation type="submission" date="2022-11" db="UniProtKB">
        <authorList>
            <consortium name="WormBaseParasite"/>
        </authorList>
    </citation>
    <scope>IDENTIFICATION</scope>
</reference>
<feature type="transmembrane region" description="Helical" evidence="3">
    <location>
        <begin position="298"/>
        <end position="318"/>
    </location>
</feature>
<evidence type="ECO:0000313" key="5">
    <source>
        <dbReference type="WBParaSite" id="PgR100X_g003_t01"/>
    </source>
</evidence>
<feature type="transmembrane region" description="Helical" evidence="3">
    <location>
        <begin position="395"/>
        <end position="418"/>
    </location>
</feature>